<reference evidence="2" key="1">
    <citation type="submission" date="2020-08" db="EMBL/GenBank/DDBJ databases">
        <title>Multicomponent nature underlies the extraordinary mechanical properties of spider dragline silk.</title>
        <authorList>
            <person name="Kono N."/>
            <person name="Nakamura H."/>
            <person name="Mori M."/>
            <person name="Yoshida Y."/>
            <person name="Ohtoshi R."/>
            <person name="Malay A.D."/>
            <person name="Moran D.A.P."/>
            <person name="Tomita M."/>
            <person name="Numata K."/>
            <person name="Arakawa K."/>
        </authorList>
    </citation>
    <scope>NUCLEOTIDE SEQUENCE</scope>
</reference>
<accession>A0A8X6QQH0</accession>
<evidence type="ECO:0000313" key="2">
    <source>
        <dbReference type="EMBL" id="GFU37838.1"/>
    </source>
</evidence>
<organism evidence="2 3">
    <name type="scientific">Nephila pilipes</name>
    <name type="common">Giant wood spider</name>
    <name type="synonym">Nephila maculata</name>
    <dbReference type="NCBI Taxonomy" id="299642"/>
    <lineage>
        <taxon>Eukaryota</taxon>
        <taxon>Metazoa</taxon>
        <taxon>Ecdysozoa</taxon>
        <taxon>Arthropoda</taxon>
        <taxon>Chelicerata</taxon>
        <taxon>Arachnida</taxon>
        <taxon>Araneae</taxon>
        <taxon>Araneomorphae</taxon>
        <taxon>Entelegynae</taxon>
        <taxon>Araneoidea</taxon>
        <taxon>Nephilidae</taxon>
        <taxon>Nephila</taxon>
    </lineage>
</organism>
<feature type="domain" description="RED-like N-terminal" evidence="1">
    <location>
        <begin position="66"/>
        <end position="112"/>
    </location>
</feature>
<proteinExistence type="predicted"/>
<name>A0A8X6QQH0_NEPPI</name>
<comment type="caution">
    <text evidence="2">The sequence shown here is derived from an EMBL/GenBank/DDBJ whole genome shotgun (WGS) entry which is preliminary data.</text>
</comment>
<dbReference type="AlphaFoldDB" id="A0A8X6QQH0"/>
<dbReference type="Pfam" id="PF07808">
    <property type="entry name" value="RED_N"/>
    <property type="match status" value="1"/>
</dbReference>
<evidence type="ECO:0000313" key="3">
    <source>
        <dbReference type="Proteomes" id="UP000887013"/>
    </source>
</evidence>
<gene>
    <name evidence="2" type="ORF">NPIL_646461</name>
</gene>
<protein>
    <recommendedName>
        <fullName evidence="1">RED-like N-terminal domain-containing protein</fullName>
    </recommendedName>
</protein>
<evidence type="ECO:0000259" key="1">
    <source>
        <dbReference type="Pfam" id="PF07808"/>
    </source>
</evidence>
<sequence>MVVVSKKLTSDVLLRTAAYETLRQNVQVYGQESSLDDEDVFVASEEESENPSVSTAALVELLSTDSGNENVTQRYRDRAKERRDEVRPDNQIEDLITSAADHCAVTPNAKYGLFTGKEDVK</sequence>
<dbReference type="InterPro" id="IPR012916">
    <property type="entry name" value="RED_N"/>
</dbReference>
<dbReference type="EMBL" id="BMAW01084290">
    <property type="protein sequence ID" value="GFU37838.1"/>
    <property type="molecule type" value="Genomic_DNA"/>
</dbReference>
<dbReference type="Proteomes" id="UP000887013">
    <property type="component" value="Unassembled WGS sequence"/>
</dbReference>
<keyword evidence="3" id="KW-1185">Reference proteome</keyword>